<reference evidence="2" key="1">
    <citation type="submission" date="2021-06" db="EMBL/GenBank/DDBJ databases">
        <authorList>
            <person name="Kallberg Y."/>
            <person name="Tangrot J."/>
            <person name="Rosling A."/>
        </authorList>
    </citation>
    <scope>NUCLEOTIDE SEQUENCE</scope>
    <source>
        <strain evidence="2">MT106</strain>
    </source>
</reference>
<comment type="caution">
    <text evidence="2">The sequence shown here is derived from an EMBL/GenBank/DDBJ whole genome shotgun (WGS) entry which is preliminary data.</text>
</comment>
<evidence type="ECO:0000256" key="1">
    <source>
        <dbReference type="SAM" id="SignalP"/>
    </source>
</evidence>
<name>A0A9N9GIG5_9GLOM</name>
<organism evidence="2 3">
    <name type="scientific">Ambispora gerdemannii</name>
    <dbReference type="NCBI Taxonomy" id="144530"/>
    <lineage>
        <taxon>Eukaryota</taxon>
        <taxon>Fungi</taxon>
        <taxon>Fungi incertae sedis</taxon>
        <taxon>Mucoromycota</taxon>
        <taxon>Glomeromycotina</taxon>
        <taxon>Glomeromycetes</taxon>
        <taxon>Archaeosporales</taxon>
        <taxon>Ambisporaceae</taxon>
        <taxon>Ambispora</taxon>
    </lineage>
</organism>
<dbReference type="AlphaFoldDB" id="A0A9N9GIG5"/>
<sequence length="137" mass="15199">MPFLLLKTTLIRTLFVIQFGCRLWNSKFHGDRCGTLDSGKPTDPSQYTMYYNAQDLNAVVDAVVNKSPGEKVGQTITPVAALLDQVANRDSDGFVYTLAEDCILAAARYGKRITHAESGHLIFWEEPADLLRICSVC</sequence>
<protein>
    <submittedName>
        <fullName evidence="2">7260_t:CDS:1</fullName>
    </submittedName>
</protein>
<dbReference type="Proteomes" id="UP000789831">
    <property type="component" value="Unassembled WGS sequence"/>
</dbReference>
<dbReference type="OrthoDB" id="408373at2759"/>
<feature type="chain" id="PRO_5040349147" evidence="1">
    <location>
        <begin position="17"/>
        <end position="137"/>
    </location>
</feature>
<feature type="signal peptide" evidence="1">
    <location>
        <begin position="1"/>
        <end position="16"/>
    </location>
</feature>
<proteinExistence type="predicted"/>
<accession>A0A9N9GIG5</accession>
<evidence type="ECO:0000313" key="2">
    <source>
        <dbReference type="EMBL" id="CAG8604540.1"/>
    </source>
</evidence>
<evidence type="ECO:0000313" key="3">
    <source>
        <dbReference type="Proteomes" id="UP000789831"/>
    </source>
</evidence>
<gene>
    <name evidence="2" type="ORF">AGERDE_LOCUS9271</name>
</gene>
<dbReference type="EMBL" id="CAJVPL010002249">
    <property type="protein sequence ID" value="CAG8604540.1"/>
    <property type="molecule type" value="Genomic_DNA"/>
</dbReference>
<keyword evidence="3" id="KW-1185">Reference proteome</keyword>
<keyword evidence="1" id="KW-0732">Signal</keyword>